<reference evidence="2 3" key="1">
    <citation type="journal article" date="2006" name="Proc. Natl. Acad. Sci. U.S.A.">
        <title>Burkholderia xenovorans LB400 harbors a multi-replicon, 9.73-Mbp genome shaped for versatility.</title>
        <authorList>
            <person name="Chain P.S."/>
            <person name="Denef V.J."/>
            <person name="Konstantinidis K.T."/>
            <person name="Vergez L.M."/>
            <person name="Agullo L."/>
            <person name="Reyes V.L."/>
            <person name="Hauser L."/>
            <person name="Cordova M."/>
            <person name="Gomez L."/>
            <person name="Gonzalez M."/>
            <person name="Land M."/>
            <person name="Lao V."/>
            <person name="Larimer F."/>
            <person name="LiPuma J.J."/>
            <person name="Mahenthiralingam E."/>
            <person name="Malfatti S.A."/>
            <person name="Marx C.J."/>
            <person name="Parnell J.J."/>
            <person name="Ramette A."/>
            <person name="Richardson P."/>
            <person name="Seeger M."/>
            <person name="Smith D."/>
            <person name="Spilker T."/>
            <person name="Sul W.J."/>
            <person name="Tsoi T.V."/>
            <person name="Ulrich L.E."/>
            <person name="Zhulin I.B."/>
            <person name="Tiedje J.M."/>
        </authorList>
    </citation>
    <scope>NUCLEOTIDE SEQUENCE [LARGE SCALE GENOMIC DNA]</scope>
    <source>
        <strain evidence="2 3">LB400</strain>
    </source>
</reference>
<gene>
    <name evidence="2" type="ORF">Bxe_C0496</name>
</gene>
<proteinExistence type="predicted"/>
<dbReference type="EMBL" id="CP000272">
    <property type="protein sequence ID" value="ABE36397.1"/>
    <property type="molecule type" value="Genomic_DNA"/>
</dbReference>
<evidence type="ECO:0000313" key="3">
    <source>
        <dbReference type="Proteomes" id="UP000001817"/>
    </source>
</evidence>
<sequence>MAVISAAEHEIPPVKKHSSKWRRIMTQRRCGERLKRSSATDVGPTTAHVAAPLERIGRLFWNQPASHKSPDFYNSSLKKSDFSKIKK</sequence>
<evidence type="ECO:0000256" key="1">
    <source>
        <dbReference type="SAM" id="MobiDB-lite"/>
    </source>
</evidence>
<feature type="region of interest" description="Disordered" evidence="1">
    <location>
        <begin position="1"/>
        <end position="20"/>
    </location>
</feature>
<protein>
    <submittedName>
        <fullName evidence="2">Uncharacterized protein</fullName>
    </submittedName>
</protein>
<dbReference type="AlphaFoldDB" id="Q13HP2"/>
<dbReference type="KEGG" id="bxe:Bxe_C0496"/>
<evidence type="ECO:0000313" key="2">
    <source>
        <dbReference type="EMBL" id="ABE36397.1"/>
    </source>
</evidence>
<dbReference type="Proteomes" id="UP000001817">
    <property type="component" value="Chromosome 3"/>
</dbReference>
<accession>Q13HP2</accession>
<organism evidence="2 3">
    <name type="scientific">Paraburkholderia xenovorans (strain LB400)</name>
    <dbReference type="NCBI Taxonomy" id="266265"/>
    <lineage>
        <taxon>Bacteria</taxon>
        <taxon>Pseudomonadati</taxon>
        <taxon>Pseudomonadota</taxon>
        <taxon>Betaproteobacteria</taxon>
        <taxon>Burkholderiales</taxon>
        <taxon>Burkholderiaceae</taxon>
        <taxon>Paraburkholderia</taxon>
    </lineage>
</organism>
<keyword evidence="3" id="KW-1185">Reference proteome</keyword>
<name>Q13HP2_PARXL</name>